<evidence type="ECO:0000313" key="1">
    <source>
        <dbReference type="EMBL" id="EAU39868.1"/>
    </source>
</evidence>
<reference evidence="1 2" key="1">
    <citation type="journal article" date="2010" name="J. Bacteriol.">
        <title>Genome sequence of Fulvimarina pelagi HTCC2506T, a Mn(II)-oxidizing alphaproteobacterium possessing an aerobic anoxygenic photosynthetic gene cluster and Xanthorhodopsin.</title>
        <authorList>
            <person name="Kang I."/>
            <person name="Oh H.M."/>
            <person name="Lim S.I."/>
            <person name="Ferriera S."/>
            <person name="Giovannoni S.J."/>
            <person name="Cho J.C."/>
        </authorList>
    </citation>
    <scope>NUCLEOTIDE SEQUENCE [LARGE SCALE GENOMIC DNA]</scope>
    <source>
        <strain evidence="1 2">HTCC2506</strain>
    </source>
</reference>
<comment type="caution">
    <text evidence="1">The sequence shown here is derived from an EMBL/GenBank/DDBJ whole genome shotgun (WGS) entry which is preliminary data.</text>
</comment>
<sequence>MKDADRGTAIAEVCRKAEIGRDLLQLAQALRGTMFSEVRKLWQAEEENTRLKRLVADLSPDAATLKDVLSN</sequence>
<dbReference type="eggNOG" id="COG2963">
    <property type="taxonomic scope" value="Bacteria"/>
</dbReference>
<evidence type="ECO:0000313" key="2">
    <source>
        <dbReference type="Proteomes" id="UP000004310"/>
    </source>
</evidence>
<accession>Q0FY74</accession>
<protein>
    <submittedName>
        <fullName evidence="1">Isrso16-transposase orfa protein</fullName>
    </submittedName>
</protein>
<dbReference type="HOGENOM" id="CLU_027402_34_1_5"/>
<name>Q0FY74_9HYPH</name>
<dbReference type="AlphaFoldDB" id="Q0FY74"/>
<dbReference type="EMBL" id="AATP01000011">
    <property type="protein sequence ID" value="EAU39868.1"/>
    <property type="molecule type" value="Genomic_DNA"/>
</dbReference>
<keyword evidence="2" id="KW-1185">Reference proteome</keyword>
<proteinExistence type="predicted"/>
<gene>
    <name evidence="1" type="ORF">FP2506_17369</name>
</gene>
<dbReference type="Proteomes" id="UP000004310">
    <property type="component" value="Unassembled WGS sequence"/>
</dbReference>
<organism evidence="1 2">
    <name type="scientific">Fulvimarina pelagi HTCC2506</name>
    <dbReference type="NCBI Taxonomy" id="314231"/>
    <lineage>
        <taxon>Bacteria</taxon>
        <taxon>Pseudomonadati</taxon>
        <taxon>Pseudomonadota</taxon>
        <taxon>Alphaproteobacteria</taxon>
        <taxon>Hyphomicrobiales</taxon>
        <taxon>Aurantimonadaceae</taxon>
        <taxon>Fulvimarina</taxon>
    </lineage>
</organism>